<gene>
    <name evidence="1" type="ORF">Golob_015233</name>
</gene>
<evidence type="ECO:0000313" key="1">
    <source>
        <dbReference type="EMBL" id="MBA0558205.1"/>
    </source>
</evidence>
<protein>
    <submittedName>
        <fullName evidence="1">Uncharacterized protein</fullName>
    </submittedName>
</protein>
<dbReference type="AlphaFoldDB" id="A0A7J8M0H6"/>
<accession>A0A7J8M0H6</accession>
<proteinExistence type="predicted"/>
<organism evidence="1 2">
    <name type="scientific">Gossypium lobatum</name>
    <dbReference type="NCBI Taxonomy" id="34289"/>
    <lineage>
        <taxon>Eukaryota</taxon>
        <taxon>Viridiplantae</taxon>
        <taxon>Streptophyta</taxon>
        <taxon>Embryophyta</taxon>
        <taxon>Tracheophyta</taxon>
        <taxon>Spermatophyta</taxon>
        <taxon>Magnoliopsida</taxon>
        <taxon>eudicotyledons</taxon>
        <taxon>Gunneridae</taxon>
        <taxon>Pentapetalae</taxon>
        <taxon>rosids</taxon>
        <taxon>malvids</taxon>
        <taxon>Malvales</taxon>
        <taxon>Malvaceae</taxon>
        <taxon>Malvoideae</taxon>
        <taxon>Gossypium</taxon>
    </lineage>
</organism>
<name>A0A7J8M0H6_9ROSI</name>
<sequence>MHQKKNKRHFLWRNNHGEANLIIGGKLPLISLTRGSFMNETNVSQSSST</sequence>
<keyword evidence="2" id="KW-1185">Reference proteome</keyword>
<evidence type="ECO:0000313" key="2">
    <source>
        <dbReference type="Proteomes" id="UP000593572"/>
    </source>
</evidence>
<comment type="caution">
    <text evidence="1">The sequence shown here is derived from an EMBL/GenBank/DDBJ whole genome shotgun (WGS) entry which is preliminary data.</text>
</comment>
<dbReference type="Proteomes" id="UP000593572">
    <property type="component" value="Unassembled WGS sequence"/>
</dbReference>
<dbReference type="EMBL" id="JABEZX010000006">
    <property type="protein sequence ID" value="MBA0558205.1"/>
    <property type="molecule type" value="Genomic_DNA"/>
</dbReference>
<reference evidence="1 2" key="1">
    <citation type="journal article" date="2019" name="Genome Biol. Evol.">
        <title>Insights into the evolution of the New World diploid cottons (Gossypium, subgenus Houzingenia) based on genome sequencing.</title>
        <authorList>
            <person name="Grover C.E."/>
            <person name="Arick M.A. 2nd"/>
            <person name="Thrash A."/>
            <person name="Conover J.L."/>
            <person name="Sanders W.S."/>
            <person name="Peterson D.G."/>
            <person name="Frelichowski J.E."/>
            <person name="Scheffler J.A."/>
            <person name="Scheffler B.E."/>
            <person name="Wendel J.F."/>
        </authorList>
    </citation>
    <scope>NUCLEOTIDE SEQUENCE [LARGE SCALE GENOMIC DNA]</scope>
    <source>
        <strain evidence="1">157</strain>
        <tissue evidence="1">Leaf</tissue>
    </source>
</reference>